<dbReference type="FunFam" id="2.60.40.420:FF:000036">
    <property type="entry name" value="L-ascorbate oxidase"/>
    <property type="match status" value="1"/>
</dbReference>
<feature type="domain" description="Plastocyanin-like" evidence="11">
    <location>
        <begin position="42"/>
        <end position="156"/>
    </location>
</feature>
<evidence type="ECO:0000259" key="10">
    <source>
        <dbReference type="Pfam" id="PF07731"/>
    </source>
</evidence>
<dbReference type="CDD" id="cd13898">
    <property type="entry name" value="CuRO_3_Abr2_like"/>
    <property type="match status" value="1"/>
</dbReference>
<dbReference type="PROSITE" id="PS00080">
    <property type="entry name" value="MULTICOPPER_OXIDASE2"/>
    <property type="match status" value="1"/>
</dbReference>
<dbReference type="CDD" id="cd13850">
    <property type="entry name" value="CuRO_1_Abr2_like"/>
    <property type="match status" value="1"/>
</dbReference>
<keyword evidence="3 8" id="KW-0732">Signal</keyword>
<sequence length="625" mass="68034">MVLPWAANSFLILTCYFSLALGIYPPTGNSSSHVPRLFELNITWEDFAPDGFVRKQFLINGQFPGPELVFTEGDEVHVLVHNESPYNTTIHFHGLEMLYTPWSDGVPGVSQRFIQPGNSFLYAFNTTQYGSYWYHSHTSNQIDDGLYGPITIRPRSTTRTPFHLIPPSSYSPTSTDESAAMAAAARSSAPLLLSDWQHLTSNERWNLSLASGIETPCYDALLFNGRGAVHCLPSRQIIAATGPDQAAFLDRAGGANLTAKGCLPAVAIGDVLAAGFQTNLSVIPPGVFDTCTDTNGSQLVLEYAAAPCANYSAAATHTWIALDVIGTFSLMTVSFSIDRTPLWVYAVDGSFITPQKVDAVRVTNGDRFSVLARLDTPGTFPMRMASTTTAQTIIAEAVLRYSVPGQATPPANSTSALTLRGAGTSSDVVFFQQSAMKAFPPTQPAPVADQTVVMHMRVAGQAYEWALNQTVYSAMLDAAAPPLLFAPDPKRANNVTITTRNNTWVDLVFVTAKIPMPAHPIHKHSNKMYLLGQGTGEWKWNTVQEAAAEMPDAFNLVDPPHRDTIATLEALTEPTWMAVRYHVVNPGAWLVHCHIETHLKGGMAAVIQDGIDAWPTVPEEYVEYV</sequence>
<dbReference type="EMBL" id="LAEV01000992">
    <property type="protein sequence ID" value="KKA29108.1"/>
    <property type="molecule type" value="Genomic_DNA"/>
</dbReference>
<evidence type="ECO:0000256" key="5">
    <source>
        <dbReference type="ARBA" id="ARBA00023002"/>
    </source>
</evidence>
<keyword evidence="5" id="KW-0560">Oxidoreductase</keyword>
<dbReference type="GO" id="GO:0016491">
    <property type="term" value="F:oxidoreductase activity"/>
    <property type="evidence" value="ECO:0007669"/>
    <property type="project" value="UniProtKB-KW"/>
</dbReference>
<dbReference type="OrthoDB" id="2121828at2759"/>
<dbReference type="SUPFAM" id="SSF49503">
    <property type="entry name" value="Cupredoxins"/>
    <property type="match status" value="3"/>
</dbReference>
<feature type="domain" description="Plastocyanin-like" evidence="9">
    <location>
        <begin position="329"/>
        <end position="402"/>
    </location>
</feature>
<dbReference type="Gene3D" id="2.60.40.420">
    <property type="entry name" value="Cupredoxins - blue copper proteins"/>
    <property type="match status" value="3"/>
</dbReference>
<feature type="signal peptide" evidence="8">
    <location>
        <begin position="1"/>
        <end position="22"/>
    </location>
</feature>
<evidence type="ECO:0000259" key="11">
    <source>
        <dbReference type="Pfam" id="PF07732"/>
    </source>
</evidence>
<dbReference type="InterPro" id="IPR001117">
    <property type="entry name" value="Cu-oxidase_2nd"/>
</dbReference>
<dbReference type="InterPro" id="IPR011707">
    <property type="entry name" value="Cu-oxidase-like_N"/>
</dbReference>
<comment type="caution">
    <text evidence="12">The sequence shown here is derived from an EMBL/GenBank/DDBJ whole genome shotgun (WGS) entry which is preliminary data.</text>
</comment>
<evidence type="ECO:0000256" key="4">
    <source>
        <dbReference type="ARBA" id="ARBA00022737"/>
    </source>
</evidence>
<dbReference type="InterPro" id="IPR033138">
    <property type="entry name" value="Cu_oxidase_CS"/>
</dbReference>
<reference evidence="12 13" key="1">
    <citation type="submission" date="2015-03" db="EMBL/GenBank/DDBJ databases">
        <authorList>
            <person name="Radwan O."/>
            <person name="Al-Naeli F.A."/>
            <person name="Rendon G.A."/>
            <person name="Fields C."/>
        </authorList>
    </citation>
    <scope>NUCLEOTIDE SEQUENCE [LARGE SCALE GENOMIC DNA]</scope>
    <source>
        <strain evidence="12">CR-DP1</strain>
    </source>
</reference>
<gene>
    <name evidence="12" type="ORF">TD95_002790</name>
</gene>
<dbReference type="InterPro" id="IPR008972">
    <property type="entry name" value="Cupredoxin"/>
</dbReference>
<dbReference type="PROSITE" id="PS00079">
    <property type="entry name" value="MULTICOPPER_OXIDASE1"/>
    <property type="match status" value="2"/>
</dbReference>
<keyword evidence="4" id="KW-0677">Repeat</keyword>
<evidence type="ECO:0000256" key="3">
    <source>
        <dbReference type="ARBA" id="ARBA00022729"/>
    </source>
</evidence>
<protein>
    <recommendedName>
        <fullName evidence="14">Laccase</fullName>
    </recommendedName>
</protein>
<organism evidence="12 13">
    <name type="scientific">Thielaviopsis punctulata</name>
    <dbReference type="NCBI Taxonomy" id="72032"/>
    <lineage>
        <taxon>Eukaryota</taxon>
        <taxon>Fungi</taxon>
        <taxon>Dikarya</taxon>
        <taxon>Ascomycota</taxon>
        <taxon>Pezizomycotina</taxon>
        <taxon>Sordariomycetes</taxon>
        <taxon>Hypocreomycetidae</taxon>
        <taxon>Microascales</taxon>
        <taxon>Ceratocystidaceae</taxon>
        <taxon>Thielaviopsis</taxon>
    </lineage>
</organism>
<dbReference type="Pfam" id="PF07731">
    <property type="entry name" value="Cu-oxidase_2"/>
    <property type="match status" value="1"/>
</dbReference>
<keyword evidence="7" id="KW-0325">Glycoprotein</keyword>
<keyword evidence="13" id="KW-1185">Reference proteome</keyword>
<evidence type="ECO:0000256" key="2">
    <source>
        <dbReference type="ARBA" id="ARBA00022723"/>
    </source>
</evidence>
<dbReference type="GO" id="GO:0005507">
    <property type="term" value="F:copper ion binding"/>
    <property type="evidence" value="ECO:0007669"/>
    <property type="project" value="InterPro"/>
</dbReference>
<evidence type="ECO:0000256" key="7">
    <source>
        <dbReference type="ARBA" id="ARBA00023180"/>
    </source>
</evidence>
<evidence type="ECO:0000256" key="8">
    <source>
        <dbReference type="SAM" id="SignalP"/>
    </source>
</evidence>
<accession>A0A0F4ZGT1</accession>
<evidence type="ECO:0000313" key="12">
    <source>
        <dbReference type="EMBL" id="KKA29108.1"/>
    </source>
</evidence>
<evidence type="ECO:0000256" key="6">
    <source>
        <dbReference type="ARBA" id="ARBA00023008"/>
    </source>
</evidence>
<proteinExistence type="inferred from homology"/>
<feature type="domain" description="Plastocyanin-like" evidence="10">
    <location>
        <begin position="492"/>
        <end position="608"/>
    </location>
</feature>
<feature type="chain" id="PRO_5002482638" description="Laccase" evidence="8">
    <location>
        <begin position="23"/>
        <end position="625"/>
    </location>
</feature>
<dbReference type="Proteomes" id="UP000033483">
    <property type="component" value="Unassembled WGS sequence"/>
</dbReference>
<dbReference type="Pfam" id="PF00394">
    <property type="entry name" value="Cu-oxidase"/>
    <property type="match status" value="1"/>
</dbReference>
<dbReference type="InterPro" id="IPR011706">
    <property type="entry name" value="Cu-oxidase_C"/>
</dbReference>
<dbReference type="InterPro" id="IPR002355">
    <property type="entry name" value="Cu_oxidase_Cu_BS"/>
</dbReference>
<dbReference type="InterPro" id="IPR045087">
    <property type="entry name" value="Cu-oxidase_fam"/>
</dbReference>
<dbReference type="PANTHER" id="PTHR11709:SF488">
    <property type="entry name" value="LACCASE-RELATED"/>
    <property type="match status" value="1"/>
</dbReference>
<evidence type="ECO:0000259" key="9">
    <source>
        <dbReference type="Pfam" id="PF00394"/>
    </source>
</evidence>
<evidence type="ECO:0000313" key="13">
    <source>
        <dbReference type="Proteomes" id="UP000033483"/>
    </source>
</evidence>
<evidence type="ECO:0008006" key="14">
    <source>
        <dbReference type="Google" id="ProtNLM"/>
    </source>
</evidence>
<dbReference type="PANTHER" id="PTHR11709">
    <property type="entry name" value="MULTI-COPPER OXIDASE"/>
    <property type="match status" value="1"/>
</dbReference>
<dbReference type="AlphaFoldDB" id="A0A0F4ZGT1"/>
<name>A0A0F4ZGT1_9PEZI</name>
<dbReference type="Pfam" id="PF07732">
    <property type="entry name" value="Cu-oxidase_3"/>
    <property type="match status" value="1"/>
</dbReference>
<comment type="similarity">
    <text evidence="1">Belongs to the multicopper oxidase family.</text>
</comment>
<keyword evidence="6" id="KW-0186">Copper</keyword>
<evidence type="ECO:0000256" key="1">
    <source>
        <dbReference type="ARBA" id="ARBA00010609"/>
    </source>
</evidence>
<keyword evidence="2" id="KW-0479">Metal-binding</keyword>